<accession>A0A4U9WC12</accession>
<gene>
    <name evidence="2" type="primary">cvaA_2</name>
    <name evidence="2" type="ORF">NCTC12965_07184</name>
</gene>
<feature type="transmembrane region" description="Helical" evidence="1">
    <location>
        <begin position="6"/>
        <end position="28"/>
    </location>
</feature>
<sequence length="68" mass="7613">MLLSSLPAKWVATFSILFILTLIAFLIFGSYTRRIQVSGEVTTQPGAMNVFSTQQGIISKRYVKTGQW</sequence>
<proteinExistence type="predicted"/>
<evidence type="ECO:0000256" key="1">
    <source>
        <dbReference type="SAM" id="Phobius"/>
    </source>
</evidence>
<keyword evidence="1" id="KW-0472">Membrane</keyword>
<reference evidence="2" key="1">
    <citation type="submission" date="2019-05" db="EMBL/GenBank/DDBJ databases">
        <authorList>
            <consortium name="Pathogen Informatics"/>
        </authorList>
    </citation>
    <scope>NUCLEOTIDE SEQUENCE [LARGE SCALE GENOMIC DNA]</scope>
    <source>
        <strain evidence="2">NCTC12965</strain>
    </source>
</reference>
<dbReference type="EMBL" id="CABEEZ010000134">
    <property type="protein sequence ID" value="VTR56615.1"/>
    <property type="molecule type" value="Genomic_DNA"/>
</dbReference>
<protein>
    <submittedName>
        <fullName evidence="2">Colicin V secretion protein CvaA</fullName>
    </submittedName>
</protein>
<keyword evidence="1" id="KW-0812">Transmembrane</keyword>
<name>A0A4U9WC12_SERFO</name>
<dbReference type="AlphaFoldDB" id="A0A4U9WC12"/>
<evidence type="ECO:0000313" key="2">
    <source>
        <dbReference type="EMBL" id="VTR56615.1"/>
    </source>
</evidence>
<organism evidence="2">
    <name type="scientific">Serratia fonticola</name>
    <dbReference type="NCBI Taxonomy" id="47917"/>
    <lineage>
        <taxon>Bacteria</taxon>
        <taxon>Pseudomonadati</taxon>
        <taxon>Pseudomonadota</taxon>
        <taxon>Gammaproteobacteria</taxon>
        <taxon>Enterobacterales</taxon>
        <taxon>Yersiniaceae</taxon>
        <taxon>Serratia</taxon>
    </lineage>
</organism>
<keyword evidence="1" id="KW-1133">Transmembrane helix</keyword>